<gene>
    <name evidence="2" type="ORF">HDA37_004969</name>
</gene>
<feature type="region of interest" description="Disordered" evidence="1">
    <location>
        <begin position="1"/>
        <end position="74"/>
    </location>
</feature>
<feature type="region of interest" description="Disordered" evidence="1">
    <location>
        <begin position="113"/>
        <end position="183"/>
    </location>
</feature>
<dbReference type="InterPro" id="IPR000415">
    <property type="entry name" value="Nitroreductase-like"/>
</dbReference>
<comment type="caution">
    <text evidence="2">The sequence shown here is derived from an EMBL/GenBank/DDBJ whole genome shotgun (WGS) entry which is preliminary data.</text>
</comment>
<reference evidence="2 3" key="1">
    <citation type="submission" date="2020-07" db="EMBL/GenBank/DDBJ databases">
        <title>Sequencing the genomes of 1000 actinobacteria strains.</title>
        <authorList>
            <person name="Klenk H.-P."/>
        </authorList>
    </citation>
    <scope>NUCLEOTIDE SEQUENCE [LARGE SCALE GENOMIC DNA]</scope>
    <source>
        <strain evidence="2 3">DSM 44749</strain>
    </source>
</reference>
<sequence>MTVPPPGGAAPCPGHAAPGPGPDPQRDRSGGAEEARTAAAFRLAWSGADPGPTDHTTRPAEATTAARPVPLTRDGTGTGALLALSLAADPDRVVGGVRLRRVPSAGGRYPVDACVHDPTTDGRDAGRVYDPLAHALDGGPAREPARPGATGPGSHARPGAAVPALSDPDHDDHDDHDDDPDVVLHLSPERTAWRYGPRSLPVLLLDLGHAAAAVLAAAATLRRPRTAHLVPDGDRSRVVLTTGPGPDGAVALGASADPHPAAVLRARRSASFASLRPPVADPGLDRVARTRLGAGQHAALFDAGHPLLAALTRRACGLPDLTGVGGLLVVTGDVDPGPDTVAQHVRSGLAVHDAWLTATAAGLRARPVGCWVEAVLYGPGGRGRVQHALALGG</sequence>
<dbReference type="Gene3D" id="3.40.109.10">
    <property type="entry name" value="NADH Oxidase"/>
    <property type="match status" value="1"/>
</dbReference>
<dbReference type="EMBL" id="JACCCZ010000001">
    <property type="protein sequence ID" value="NYG04684.1"/>
    <property type="molecule type" value="Genomic_DNA"/>
</dbReference>
<evidence type="ECO:0000313" key="3">
    <source>
        <dbReference type="Proteomes" id="UP000549695"/>
    </source>
</evidence>
<accession>A0A852WD89</accession>
<name>A0A852WD89_PSEA5</name>
<evidence type="ECO:0000313" key="2">
    <source>
        <dbReference type="EMBL" id="NYG04684.1"/>
    </source>
</evidence>
<organism evidence="2 3">
    <name type="scientific">Pseudonocardia alni</name>
    <name type="common">Amycolata alni</name>
    <dbReference type="NCBI Taxonomy" id="33907"/>
    <lineage>
        <taxon>Bacteria</taxon>
        <taxon>Bacillati</taxon>
        <taxon>Actinomycetota</taxon>
        <taxon>Actinomycetes</taxon>
        <taxon>Pseudonocardiales</taxon>
        <taxon>Pseudonocardiaceae</taxon>
        <taxon>Pseudonocardia</taxon>
    </lineage>
</organism>
<dbReference type="RefSeq" id="WP_179762393.1">
    <property type="nucleotide sequence ID" value="NZ_BAAAJZ010000007.1"/>
</dbReference>
<protein>
    <submittedName>
        <fullName evidence="2">Uncharacterized protein</fullName>
    </submittedName>
</protein>
<evidence type="ECO:0000256" key="1">
    <source>
        <dbReference type="SAM" id="MobiDB-lite"/>
    </source>
</evidence>
<keyword evidence="3" id="KW-1185">Reference proteome</keyword>
<feature type="compositionally biased region" description="Low complexity" evidence="1">
    <location>
        <begin position="9"/>
        <end position="18"/>
    </location>
</feature>
<feature type="compositionally biased region" description="Low complexity" evidence="1">
    <location>
        <begin position="59"/>
        <end position="68"/>
    </location>
</feature>
<feature type="compositionally biased region" description="Basic and acidic residues" evidence="1">
    <location>
        <begin position="24"/>
        <end position="36"/>
    </location>
</feature>
<proteinExistence type="predicted"/>
<dbReference type="GeneID" id="98054632"/>
<feature type="compositionally biased region" description="Basic and acidic residues" evidence="1">
    <location>
        <begin position="114"/>
        <end position="127"/>
    </location>
</feature>
<dbReference type="GO" id="GO:0016491">
    <property type="term" value="F:oxidoreductase activity"/>
    <property type="evidence" value="ECO:0007669"/>
    <property type="project" value="InterPro"/>
</dbReference>
<dbReference type="AlphaFoldDB" id="A0A852WD89"/>
<dbReference type="Proteomes" id="UP000549695">
    <property type="component" value="Unassembled WGS sequence"/>
</dbReference>